<evidence type="ECO:0000256" key="1">
    <source>
        <dbReference type="SAM" id="MobiDB-lite"/>
    </source>
</evidence>
<dbReference type="OrthoDB" id="9761650at2"/>
<dbReference type="Pfam" id="PF13203">
    <property type="entry name" value="DUF2201_N"/>
    <property type="match status" value="1"/>
</dbReference>
<dbReference type="InterPro" id="IPR025154">
    <property type="entry name" value="Put_metallopeptidase_dom"/>
</dbReference>
<dbReference type="EMBL" id="CBTJ020000091">
    <property type="protein sequence ID" value="CDI04048.1"/>
    <property type="molecule type" value="Genomic_DNA"/>
</dbReference>
<gene>
    <name evidence="4" type="ORF">BN873_80006</name>
</gene>
<evidence type="ECO:0000259" key="2">
    <source>
        <dbReference type="Pfam" id="PF09967"/>
    </source>
</evidence>
<feature type="domain" description="Putative metallopeptidase" evidence="3">
    <location>
        <begin position="222"/>
        <end position="462"/>
    </location>
</feature>
<dbReference type="Pfam" id="PF09967">
    <property type="entry name" value="DUF2201"/>
    <property type="match status" value="1"/>
</dbReference>
<evidence type="ECO:0000313" key="5">
    <source>
        <dbReference type="Proteomes" id="UP000035760"/>
    </source>
</evidence>
<organism evidence="4 5">
    <name type="scientific">Candidatus Competibacter denitrificans Run_A_D11</name>
    <dbReference type="NCBI Taxonomy" id="1400863"/>
    <lineage>
        <taxon>Bacteria</taxon>
        <taxon>Pseudomonadati</taxon>
        <taxon>Pseudomonadota</taxon>
        <taxon>Gammaproteobacteria</taxon>
        <taxon>Candidatus Competibacteraceae</taxon>
        <taxon>Candidatus Competibacter</taxon>
    </lineage>
</organism>
<name>W6ME60_9GAMM</name>
<reference evidence="4" key="2">
    <citation type="submission" date="2014-03" db="EMBL/GenBank/DDBJ databases">
        <title>Candidatus Competibacter-lineage genomes retrieved from metagenomes reveal functional metabolic diversity.</title>
        <authorList>
            <person name="McIlroy S.J."/>
            <person name="Albertsen M."/>
            <person name="Andresen E.K."/>
            <person name="Saunders A.M."/>
            <person name="Kristiansen R."/>
            <person name="Stokholm-Bjerregaard M."/>
            <person name="Nielsen K.L."/>
            <person name="Nielsen P.H."/>
        </authorList>
    </citation>
    <scope>NUCLEOTIDE SEQUENCE</scope>
    <source>
        <strain evidence="4">Run_A_D11</strain>
    </source>
</reference>
<feature type="region of interest" description="Disordered" evidence="1">
    <location>
        <begin position="441"/>
        <end position="469"/>
    </location>
</feature>
<evidence type="ECO:0000259" key="3">
    <source>
        <dbReference type="Pfam" id="PF13203"/>
    </source>
</evidence>
<evidence type="ECO:0008006" key="6">
    <source>
        <dbReference type="Google" id="ProtNLM"/>
    </source>
</evidence>
<feature type="domain" description="VWA-like" evidence="2">
    <location>
        <begin position="478"/>
        <end position="551"/>
    </location>
</feature>
<dbReference type="Proteomes" id="UP000035760">
    <property type="component" value="Unassembled WGS sequence"/>
</dbReference>
<sequence>MAKMRRKPAENITLKNFNEGCLLARQAPLDAIAGEAHLFSDDKHHYMSPKGWLALSPNGYLWVHPKRLAEPKEWARVLAVAYVCLGFGLVRQREPQVLWEIAALLVAERFCQEAGIGVTAEALLHPEIEIPVNGEEPLFRTLVTEGCDAGLLLWHEALCGKGRTVFQPAEAAPSRYVYRSRPPDWKALLADGIARSVGKAIEKAGGWVNTTGVGQRLSPGFRAQRRLVNSHPLLGALAIGFQVVEEPRICQLNDIRVAAIDVGSRTIWINPGAGLNEAECLFVFAHELLHAGLNHSSRRRGRDALLWNVACDFVINGWLIEMGIGAPPVLGLLHDPDFDGKSAEEIYDQLARDMRRARKLATLRGPGMPDLLGREEGGIFVDAEAYCRRALYQGMERCLMSGRGFLPAGLVEEIRSLAQPPIPWDVRLAYWFDEHFPPPERHRSYARPSRRQASTPDIPRPSIMKPPEEERQARVFGVILDTSGSMEPKLLGKAIGAIASYAQAREVFAVRLVYCDATAYDAGWLPPESLLERIAVKGRGGTVLQPGVECLRNAARRGDFPPRGPVLVITDGYCEDQLQIDFEHAFLVPEGNRLPFTPRGEVFWVR</sequence>
<dbReference type="PANTHER" id="PTHR38730:SF1">
    <property type="entry name" value="SLL7028 PROTEIN"/>
    <property type="match status" value="1"/>
</dbReference>
<dbReference type="PANTHER" id="PTHR38730">
    <property type="entry name" value="SLL7028 PROTEIN"/>
    <property type="match status" value="1"/>
</dbReference>
<keyword evidence="5" id="KW-1185">Reference proteome</keyword>
<comment type="caution">
    <text evidence="4">The sequence shown here is derived from an EMBL/GenBank/DDBJ whole genome shotgun (WGS) entry which is preliminary data.</text>
</comment>
<proteinExistence type="predicted"/>
<reference evidence="4" key="1">
    <citation type="submission" date="2013-07" db="EMBL/GenBank/DDBJ databases">
        <authorList>
            <person name="McIlroy S."/>
        </authorList>
    </citation>
    <scope>NUCLEOTIDE SEQUENCE [LARGE SCALE GENOMIC DNA]</scope>
    <source>
        <strain evidence="4">Run_A_D11</strain>
    </source>
</reference>
<dbReference type="AlphaFoldDB" id="W6ME60"/>
<dbReference type="InterPro" id="IPR018698">
    <property type="entry name" value="VWA-like_dom"/>
</dbReference>
<accession>W6ME60</accession>
<dbReference type="STRING" id="1400863.BN873_80006"/>
<protein>
    <recommendedName>
        <fullName evidence="6">Metallopeptidase domain-containing protein</fullName>
    </recommendedName>
</protein>
<evidence type="ECO:0000313" key="4">
    <source>
        <dbReference type="EMBL" id="CDI04048.1"/>
    </source>
</evidence>